<proteinExistence type="predicted"/>
<keyword evidence="3" id="KW-1185">Reference proteome</keyword>
<gene>
    <name evidence="2" type="ORF">KIKIMORA_01610</name>
</gene>
<accession>A0A9E7MT62</accession>
<sequence length="203" mass="22421">MTAASIRWKTDGPRRPGPQTKAEPKSQFTLYGAVRAEPSGEVKDPNEGFARHYGEAALETVSQVCRDGVERDGVQLIRRVQGIDGAWRCGIAYRPGAQTIYVSAEVKGDDVALSRFGVEPAFAAWADKRTLYSFAPGTDIMTLPKDVRDHLAKRWGYLKQKHAGVEAEMNAAMALSPNVKTLRPFLDYARRRGLKIVTQTVSL</sequence>
<reference evidence="2 3" key="1">
    <citation type="submission" date="2022-05" db="EMBL/GenBank/DDBJ databases">
        <authorList>
            <person name="Friedrich I."/>
            <person name="Poehlein A."/>
            <person name="Schneider D."/>
            <person name="Hertel R."/>
            <person name="Daniel R."/>
        </authorList>
    </citation>
    <scope>NUCLEOTIDE SEQUENCE [LARGE SCALE GENOMIC DNA]</scope>
</reference>
<evidence type="ECO:0000313" key="2">
    <source>
        <dbReference type="EMBL" id="USN15307.1"/>
    </source>
</evidence>
<organism evidence="2 3">
    <name type="scientific">Brevundimonas phage vB_BpoS-Kikimora</name>
    <dbReference type="NCBI Taxonomy" id="2948601"/>
    <lineage>
        <taxon>Viruses</taxon>
        <taxon>Duplodnaviria</taxon>
        <taxon>Heunggongvirae</taxon>
        <taxon>Uroviricota</taxon>
        <taxon>Caudoviricetes</taxon>
        <taxon>Jeanschmidtviridae</taxon>
        <taxon>Kikimoravirus</taxon>
        <taxon>Kikimoravirus kikimora</taxon>
    </lineage>
</organism>
<feature type="region of interest" description="Disordered" evidence="1">
    <location>
        <begin position="1"/>
        <end position="27"/>
    </location>
</feature>
<evidence type="ECO:0000313" key="3">
    <source>
        <dbReference type="Proteomes" id="UP001056576"/>
    </source>
</evidence>
<dbReference type="Proteomes" id="UP001056576">
    <property type="component" value="Segment"/>
</dbReference>
<dbReference type="EMBL" id="ON529857">
    <property type="protein sequence ID" value="USN15307.1"/>
    <property type="molecule type" value="Genomic_DNA"/>
</dbReference>
<protein>
    <submittedName>
        <fullName evidence="2">Uncharacterized protein</fullName>
    </submittedName>
</protein>
<name>A0A9E7MT62_9CAUD</name>
<evidence type="ECO:0000256" key="1">
    <source>
        <dbReference type="SAM" id="MobiDB-lite"/>
    </source>
</evidence>